<dbReference type="AlphaFoldDB" id="A0A250V482"/>
<organism evidence="16 17">
    <name type="scientific">Streptomyces olivochromogenes</name>
    <dbReference type="NCBI Taxonomy" id="1963"/>
    <lineage>
        <taxon>Bacteria</taxon>
        <taxon>Bacillati</taxon>
        <taxon>Actinomycetota</taxon>
        <taxon>Actinomycetes</taxon>
        <taxon>Kitasatosporales</taxon>
        <taxon>Streptomycetaceae</taxon>
        <taxon>Streptomyces</taxon>
    </lineage>
</organism>
<dbReference type="GO" id="GO:0006281">
    <property type="term" value="P:DNA repair"/>
    <property type="evidence" value="ECO:0007669"/>
    <property type="project" value="UniProtKB-KW"/>
</dbReference>
<evidence type="ECO:0000256" key="9">
    <source>
        <dbReference type="ARBA" id="ARBA00022833"/>
    </source>
</evidence>
<keyword evidence="6" id="KW-0227">DNA damage</keyword>
<feature type="region of interest" description="Disordered" evidence="14">
    <location>
        <begin position="80"/>
        <end position="112"/>
    </location>
</feature>
<keyword evidence="17" id="KW-1185">Reference proteome</keyword>
<dbReference type="GO" id="GO:0005524">
    <property type="term" value="F:ATP binding"/>
    <property type="evidence" value="ECO:0007669"/>
    <property type="project" value="UniProtKB-KW"/>
</dbReference>
<keyword evidence="12" id="KW-0238">DNA-binding</keyword>
<dbReference type="Proteomes" id="UP000217446">
    <property type="component" value="Unassembled WGS sequence"/>
</dbReference>
<proteinExistence type="predicted"/>
<evidence type="ECO:0000256" key="3">
    <source>
        <dbReference type="ARBA" id="ARBA00022723"/>
    </source>
</evidence>
<dbReference type="PANTHER" id="PTHR43152:SF3">
    <property type="entry name" value="UVRABC SYSTEM PROTEIN A"/>
    <property type="match status" value="1"/>
</dbReference>
<keyword evidence="4" id="KW-0677">Repeat</keyword>
<evidence type="ECO:0000256" key="12">
    <source>
        <dbReference type="ARBA" id="ARBA00023125"/>
    </source>
</evidence>
<dbReference type="STRING" id="1963.AQJ27_04190"/>
<dbReference type="GO" id="GO:0003677">
    <property type="term" value="F:DNA binding"/>
    <property type="evidence" value="ECO:0007669"/>
    <property type="project" value="UniProtKB-KW"/>
</dbReference>
<dbReference type="Pfam" id="PF17755">
    <property type="entry name" value="UvrA_DNA-bind"/>
    <property type="match status" value="1"/>
</dbReference>
<feature type="compositionally biased region" description="Polar residues" evidence="14">
    <location>
        <begin position="93"/>
        <end position="112"/>
    </location>
</feature>
<dbReference type="GO" id="GO:0004518">
    <property type="term" value="F:nuclease activity"/>
    <property type="evidence" value="ECO:0007669"/>
    <property type="project" value="UniProtKB-KW"/>
</dbReference>
<evidence type="ECO:0000256" key="6">
    <source>
        <dbReference type="ARBA" id="ARBA00022763"/>
    </source>
</evidence>
<evidence type="ECO:0000256" key="2">
    <source>
        <dbReference type="ARBA" id="ARBA00022490"/>
    </source>
</evidence>
<keyword evidence="7" id="KW-0228">DNA excision</keyword>
<keyword evidence="5" id="KW-0547">Nucleotide-binding</keyword>
<evidence type="ECO:0000313" key="16">
    <source>
        <dbReference type="EMBL" id="GAX48876.1"/>
    </source>
</evidence>
<evidence type="ECO:0000256" key="11">
    <source>
        <dbReference type="ARBA" id="ARBA00022881"/>
    </source>
</evidence>
<keyword evidence="3" id="KW-0479">Metal-binding</keyword>
<dbReference type="InterPro" id="IPR041552">
    <property type="entry name" value="UvrA_DNA-bd"/>
</dbReference>
<evidence type="ECO:0000256" key="7">
    <source>
        <dbReference type="ARBA" id="ARBA00022769"/>
    </source>
</evidence>
<keyword evidence="2" id="KW-0963">Cytoplasm</keyword>
<dbReference type="EMBL" id="BDQI01000001">
    <property type="protein sequence ID" value="GAX48876.1"/>
    <property type="molecule type" value="Genomic_DNA"/>
</dbReference>
<comment type="subcellular location">
    <subcellularLocation>
        <location evidence="1">Cytoplasm</location>
    </subcellularLocation>
</comment>
<keyword evidence="11" id="KW-0267">Excision nuclease</keyword>
<keyword evidence="10" id="KW-0067">ATP-binding</keyword>
<dbReference type="Gene3D" id="1.10.8.280">
    <property type="entry name" value="ABC transporter ATPase domain-like"/>
    <property type="match status" value="1"/>
</dbReference>
<evidence type="ECO:0000256" key="10">
    <source>
        <dbReference type="ARBA" id="ARBA00022840"/>
    </source>
</evidence>
<evidence type="ECO:0000259" key="15">
    <source>
        <dbReference type="Pfam" id="PF17755"/>
    </source>
</evidence>
<accession>A0A250V482</accession>
<gene>
    <name evidence="16" type="primary">uvrA_2</name>
    <name evidence="16" type="ORF">SO3561_00358</name>
</gene>
<evidence type="ECO:0000256" key="4">
    <source>
        <dbReference type="ARBA" id="ARBA00022737"/>
    </source>
</evidence>
<evidence type="ECO:0000313" key="17">
    <source>
        <dbReference type="Proteomes" id="UP000217446"/>
    </source>
</evidence>
<sequence length="112" mass="11331">MVVDRLTVKASARQRGVCPECTGLGSRTEVDPELVVPAEEKSLSEGAVAPWTNTSGAEYFTRLLEAVAAAAGFSAATPSRQLPATAKKVVPQGSGSRSTSPVGTGSGASVPT</sequence>
<keyword evidence="9" id="KW-0862">Zinc</keyword>
<name>A0A250V482_STROL</name>
<keyword evidence="8" id="KW-0863">Zinc-finger</keyword>
<dbReference type="PANTHER" id="PTHR43152">
    <property type="entry name" value="UVRABC SYSTEM PROTEIN A"/>
    <property type="match status" value="1"/>
</dbReference>
<comment type="caution">
    <text evidence="16">The sequence shown here is derived from an EMBL/GenBank/DDBJ whole genome shotgun (WGS) entry which is preliminary data.</text>
</comment>
<dbReference type="GO" id="GO:0008270">
    <property type="term" value="F:zinc ion binding"/>
    <property type="evidence" value="ECO:0007669"/>
    <property type="project" value="UniProtKB-KW"/>
</dbReference>
<reference evidence="17" key="1">
    <citation type="submission" date="2017-05" db="EMBL/GenBank/DDBJ databases">
        <title>Streptomyces olivochromogenes NBRC 3561 whole genome shotgun sequence.</title>
        <authorList>
            <person name="Dohra H."/>
            <person name="Kodani S."/>
        </authorList>
    </citation>
    <scope>NUCLEOTIDE SEQUENCE [LARGE SCALE GENOMIC DNA]</scope>
    <source>
        <strain evidence="17">NBRC 3561</strain>
    </source>
</reference>
<feature type="domain" description="UvrA DNA-binding" evidence="15">
    <location>
        <begin position="31"/>
        <end position="99"/>
    </location>
</feature>
<protein>
    <submittedName>
        <fullName evidence="16">UvrABC system protein A</fullName>
    </submittedName>
</protein>
<evidence type="ECO:0000256" key="14">
    <source>
        <dbReference type="SAM" id="MobiDB-lite"/>
    </source>
</evidence>
<evidence type="ECO:0000256" key="5">
    <source>
        <dbReference type="ARBA" id="ARBA00022741"/>
    </source>
</evidence>
<evidence type="ECO:0000256" key="13">
    <source>
        <dbReference type="ARBA" id="ARBA00023204"/>
    </source>
</evidence>
<evidence type="ECO:0000256" key="1">
    <source>
        <dbReference type="ARBA" id="ARBA00004496"/>
    </source>
</evidence>
<dbReference type="GO" id="GO:0005737">
    <property type="term" value="C:cytoplasm"/>
    <property type="evidence" value="ECO:0007669"/>
    <property type="project" value="UniProtKB-SubCell"/>
</dbReference>
<evidence type="ECO:0000256" key="8">
    <source>
        <dbReference type="ARBA" id="ARBA00022771"/>
    </source>
</evidence>
<keyword evidence="13" id="KW-0234">DNA repair</keyword>